<organism evidence="1 2">
    <name type="scientific">Photobacterium angustum</name>
    <dbReference type="NCBI Taxonomy" id="661"/>
    <lineage>
        <taxon>Bacteria</taxon>
        <taxon>Pseudomonadati</taxon>
        <taxon>Pseudomonadota</taxon>
        <taxon>Gammaproteobacteria</taxon>
        <taxon>Vibrionales</taxon>
        <taxon>Vibrionaceae</taxon>
        <taxon>Photobacterium</taxon>
    </lineage>
</organism>
<proteinExistence type="predicted"/>
<evidence type="ECO:0000313" key="2">
    <source>
        <dbReference type="Proteomes" id="UP000238730"/>
    </source>
</evidence>
<evidence type="ECO:0000313" key="1">
    <source>
        <dbReference type="EMBL" id="PQJ66471.1"/>
    </source>
</evidence>
<name>A0A2S7VWM3_PHOAN</name>
<protein>
    <recommendedName>
        <fullName evidence="3">Nitrate/nitrite sensing protein domain-containing protein</fullName>
    </recommendedName>
</protein>
<evidence type="ECO:0008006" key="3">
    <source>
        <dbReference type="Google" id="ProtNLM"/>
    </source>
</evidence>
<accession>A0A2S7VWM3</accession>
<sequence>MWLIIAAVISLLTIGYITWKTKKNNTQLQLQFDQIIQLRQLIQFIRYHRRYCHQKIVSNKTNNKINESVKNQRHTLKQTLSILIHQADTNHKPMFRILRQEIQRLFTDYPHYSLQRSQAVHGRIIRHIMYLIDDVISSSLLTAEKDTTFEHYQAAWPVTLNALDNLNRFRWTIEHYPSDSKSYARELEMHVKMIQRRLGQISMISQQTPPIWPIEKLLQKFQEIQFNNQDEKKLKEELYLYSIQISDTIFQFFDLIINDIADDLAITVPNITTCAINLGHNKQA</sequence>
<gene>
    <name evidence="1" type="ORF">BTO08_03045</name>
</gene>
<dbReference type="Proteomes" id="UP000238730">
    <property type="component" value="Unassembled WGS sequence"/>
</dbReference>
<dbReference type="OrthoDB" id="5826599at2"/>
<reference evidence="1 2" key="1">
    <citation type="submission" date="2016-12" db="EMBL/GenBank/DDBJ databases">
        <title>Diversity of luminous bacteria.</title>
        <authorList>
            <person name="Yoshizawa S."/>
            <person name="Kogure K."/>
        </authorList>
    </citation>
    <scope>NUCLEOTIDE SEQUENCE [LARGE SCALE GENOMIC DNA]</scope>
    <source>
        <strain evidence="1 2">LC1-200</strain>
    </source>
</reference>
<dbReference type="EMBL" id="MSCJ01000001">
    <property type="protein sequence ID" value="PQJ66471.1"/>
    <property type="molecule type" value="Genomic_DNA"/>
</dbReference>
<dbReference type="RefSeq" id="WP_105059840.1">
    <property type="nucleotide sequence ID" value="NZ_MSCJ01000001.1"/>
</dbReference>
<dbReference type="AlphaFoldDB" id="A0A2S7VWM3"/>
<comment type="caution">
    <text evidence="1">The sequence shown here is derived from an EMBL/GenBank/DDBJ whole genome shotgun (WGS) entry which is preliminary data.</text>
</comment>